<keyword evidence="8 11" id="KW-0406">Ion transport</keyword>
<dbReference type="HAMAP" id="MF_00115">
    <property type="entry name" value="MscL"/>
    <property type="match status" value="1"/>
</dbReference>
<dbReference type="InterPro" id="IPR036019">
    <property type="entry name" value="MscL_channel"/>
</dbReference>
<dbReference type="Pfam" id="PF01741">
    <property type="entry name" value="MscL"/>
    <property type="match status" value="1"/>
</dbReference>
<dbReference type="GO" id="GO:0005886">
    <property type="term" value="C:plasma membrane"/>
    <property type="evidence" value="ECO:0007669"/>
    <property type="project" value="UniProtKB-SubCell"/>
</dbReference>
<keyword evidence="5 11" id="KW-1003">Cell membrane</keyword>
<comment type="similarity">
    <text evidence="2 11">Belongs to the MscL family.</text>
</comment>
<evidence type="ECO:0000256" key="5">
    <source>
        <dbReference type="ARBA" id="ARBA00022475"/>
    </source>
</evidence>
<protein>
    <recommendedName>
        <fullName evidence="11">Large-conductance mechanosensitive channel</fullName>
    </recommendedName>
</protein>
<reference evidence="12" key="1">
    <citation type="journal article" date="2022" name="Front. Microbiol.">
        <title>New perspectives on an old grouping: The genomic and phenotypic variability of Oxalobacter formigenes and the implications for calcium oxalate stone prevention.</title>
        <authorList>
            <person name="Chmiel J.A."/>
            <person name="Carr C."/>
            <person name="Stuivenberg G.A."/>
            <person name="Venema R."/>
            <person name="Chanyi R.M."/>
            <person name="Al K.F."/>
            <person name="Giguere D."/>
            <person name="Say H."/>
            <person name="Akouris P.P."/>
            <person name="Dominguez Romero S.A."/>
            <person name="Kwong A."/>
            <person name="Tai V."/>
            <person name="Koval S.F."/>
            <person name="Razvi H."/>
            <person name="Bjazevic J."/>
            <person name="Burton J.P."/>
        </authorList>
    </citation>
    <scope>NUCLEOTIDE SEQUENCE</scope>
    <source>
        <strain evidence="12">WoOx3</strain>
    </source>
</reference>
<evidence type="ECO:0000256" key="4">
    <source>
        <dbReference type="ARBA" id="ARBA00022448"/>
    </source>
</evidence>
<dbReference type="PANTHER" id="PTHR30266:SF2">
    <property type="entry name" value="LARGE-CONDUCTANCE MECHANOSENSITIVE CHANNEL"/>
    <property type="match status" value="1"/>
</dbReference>
<accession>A0A9E9LYC7</accession>
<dbReference type="InterPro" id="IPR019823">
    <property type="entry name" value="Mechanosensitive_channel_CS"/>
</dbReference>
<keyword evidence="7 11" id="KW-1133">Transmembrane helix</keyword>
<gene>
    <name evidence="11 12" type="primary">mscL</name>
    <name evidence="12" type="ORF">NB640_09545</name>
</gene>
<evidence type="ECO:0000256" key="10">
    <source>
        <dbReference type="ARBA" id="ARBA00023303"/>
    </source>
</evidence>
<dbReference type="SUPFAM" id="SSF81330">
    <property type="entry name" value="Gated mechanosensitive channel"/>
    <property type="match status" value="1"/>
</dbReference>
<dbReference type="GO" id="GO:0008381">
    <property type="term" value="F:mechanosensitive monoatomic ion channel activity"/>
    <property type="evidence" value="ECO:0007669"/>
    <property type="project" value="UniProtKB-UniRule"/>
</dbReference>
<evidence type="ECO:0000256" key="9">
    <source>
        <dbReference type="ARBA" id="ARBA00023136"/>
    </source>
</evidence>
<comment type="subcellular location">
    <subcellularLocation>
        <location evidence="11">Cell inner membrane</location>
        <topology evidence="11">Multi-pass membrane protein</topology>
    </subcellularLocation>
    <subcellularLocation>
        <location evidence="1">Cell membrane</location>
        <topology evidence="1">Multi-pass membrane protein</topology>
    </subcellularLocation>
</comment>
<dbReference type="KEGG" id="ovb:NB640_09545"/>
<keyword evidence="6 11" id="KW-0812">Transmembrane</keyword>
<dbReference type="RefSeq" id="WP_269308480.1">
    <property type="nucleotide sequence ID" value="NZ_CP098242.1"/>
</dbReference>
<organism evidence="12 13">
    <name type="scientific">Oxalobacter vibrioformis</name>
    <dbReference type="NCBI Taxonomy" id="933080"/>
    <lineage>
        <taxon>Bacteria</taxon>
        <taxon>Pseudomonadati</taxon>
        <taxon>Pseudomonadota</taxon>
        <taxon>Betaproteobacteria</taxon>
        <taxon>Burkholderiales</taxon>
        <taxon>Oxalobacteraceae</taxon>
        <taxon>Oxalobacter</taxon>
    </lineage>
</organism>
<keyword evidence="4 11" id="KW-0813">Transport</keyword>
<sequence>MGMLKEFKEFAMRGNVMDMAIGVIMGGAFGKIVSSIVSDVVMPPIGLLVGGVNFTDLKIVLKHATTDAAGHVVPAVTLNYGNFIQTTFDFLIIAAAIFLVVKGINSLHLKKADEPAAEPLPSKEEVLLAEIRDLLKEQNQSASGE</sequence>
<evidence type="ECO:0000256" key="7">
    <source>
        <dbReference type="ARBA" id="ARBA00022989"/>
    </source>
</evidence>
<evidence type="ECO:0000256" key="3">
    <source>
        <dbReference type="ARBA" id="ARBA00011255"/>
    </source>
</evidence>
<dbReference type="PROSITE" id="PS01327">
    <property type="entry name" value="MSCL"/>
    <property type="match status" value="1"/>
</dbReference>
<feature type="transmembrane region" description="Helical" evidence="11">
    <location>
        <begin position="83"/>
        <end position="101"/>
    </location>
</feature>
<dbReference type="NCBIfam" id="NF001843">
    <property type="entry name" value="PRK00567.1-4"/>
    <property type="match status" value="1"/>
</dbReference>
<dbReference type="EMBL" id="CP098242">
    <property type="protein sequence ID" value="WAW09483.1"/>
    <property type="molecule type" value="Genomic_DNA"/>
</dbReference>
<dbReference type="FunFam" id="1.10.1200.120:FF:000001">
    <property type="entry name" value="Large-conductance mechanosensitive channel"/>
    <property type="match status" value="1"/>
</dbReference>
<dbReference type="Proteomes" id="UP001156215">
    <property type="component" value="Chromosome"/>
</dbReference>
<evidence type="ECO:0000256" key="6">
    <source>
        <dbReference type="ARBA" id="ARBA00022692"/>
    </source>
</evidence>
<evidence type="ECO:0000313" key="13">
    <source>
        <dbReference type="Proteomes" id="UP001156215"/>
    </source>
</evidence>
<dbReference type="Gene3D" id="1.10.1200.120">
    <property type="entry name" value="Large-conductance mechanosensitive channel, MscL, domain 1"/>
    <property type="match status" value="1"/>
</dbReference>
<evidence type="ECO:0000256" key="2">
    <source>
        <dbReference type="ARBA" id="ARBA00007254"/>
    </source>
</evidence>
<comment type="subunit">
    <text evidence="3 11">Homopentamer.</text>
</comment>
<dbReference type="NCBIfam" id="TIGR00220">
    <property type="entry name" value="mscL"/>
    <property type="match status" value="1"/>
</dbReference>
<evidence type="ECO:0000256" key="8">
    <source>
        <dbReference type="ARBA" id="ARBA00023065"/>
    </source>
</evidence>
<keyword evidence="9 11" id="KW-0472">Membrane</keyword>
<evidence type="ECO:0000313" key="12">
    <source>
        <dbReference type="EMBL" id="WAW09483.1"/>
    </source>
</evidence>
<dbReference type="InterPro" id="IPR001185">
    <property type="entry name" value="MS_channel"/>
</dbReference>
<proteinExistence type="inferred from homology"/>
<evidence type="ECO:0000256" key="1">
    <source>
        <dbReference type="ARBA" id="ARBA00004651"/>
    </source>
</evidence>
<keyword evidence="10 11" id="KW-0407">Ion channel</keyword>
<keyword evidence="11" id="KW-0997">Cell inner membrane</keyword>
<dbReference type="PRINTS" id="PR01264">
    <property type="entry name" value="MECHCHANNEL"/>
</dbReference>
<comment type="function">
    <text evidence="11">Channel that opens in response to stretch forces in the membrane lipid bilayer. May participate in the regulation of osmotic pressure changes within the cell.</text>
</comment>
<dbReference type="PANTHER" id="PTHR30266">
    <property type="entry name" value="MECHANOSENSITIVE CHANNEL MSCL"/>
    <property type="match status" value="1"/>
</dbReference>
<dbReference type="InterPro" id="IPR037673">
    <property type="entry name" value="MSC/AndL"/>
</dbReference>
<evidence type="ECO:0000256" key="11">
    <source>
        <dbReference type="HAMAP-Rule" id="MF_00115"/>
    </source>
</evidence>
<feature type="transmembrane region" description="Helical" evidence="11">
    <location>
        <begin position="20"/>
        <end position="38"/>
    </location>
</feature>
<keyword evidence="13" id="KW-1185">Reference proteome</keyword>
<dbReference type="AlphaFoldDB" id="A0A9E9LYC7"/>
<name>A0A9E9LYC7_9BURK</name>